<evidence type="ECO:0000313" key="3">
    <source>
        <dbReference type="Proteomes" id="UP000095042"/>
    </source>
</evidence>
<feature type="signal peptide" evidence="1">
    <location>
        <begin position="1"/>
        <end position="21"/>
    </location>
</feature>
<evidence type="ECO:0000256" key="1">
    <source>
        <dbReference type="SAM" id="SignalP"/>
    </source>
</evidence>
<dbReference type="OrthoDB" id="7591823at2"/>
<sequence length="333" mass="37058">MLRAFGLMLLALAITVGHAQAQVVDVPKTYPIPLPPLSNPEPQWELGLRYWYSEGSTRFDINSQQQNPFLGNPTSTLTYDGIDANSLEFVFAVRNETRTFFKGFVGGGWLDNGSLDDEDFFAGQIKFSDTYSQLDGDGMVYGTMDVGQDFTLIDRKARVVLSPFVGFNYWEESVDGYGARCNRDDIGGLVCGPPGSIAVPFGTKVINNTASWSSLRLGAELKAKLWNRLTLRTDAAFLPVAYLWNDDSHFLRSDLGPVPNIEDSGTGWGYQLEGELRLDVTDHWALGAGVRYWYAQTNGESDFINIGVTTELQDFTSERFGVFGNATYRFNTY</sequence>
<evidence type="ECO:0008006" key="4">
    <source>
        <dbReference type="Google" id="ProtNLM"/>
    </source>
</evidence>
<dbReference type="RefSeq" id="WP_069624408.1">
    <property type="nucleotide sequence ID" value="NZ_LPWD01000321.1"/>
</dbReference>
<dbReference type="EMBL" id="LPWD01000321">
    <property type="protein sequence ID" value="ODS02405.1"/>
    <property type="molecule type" value="Genomic_DNA"/>
</dbReference>
<name>A0A1E3W9A4_9HYPH</name>
<dbReference type="Gene3D" id="2.40.128.90">
    <property type="entry name" value="OMPT-like"/>
    <property type="match status" value="1"/>
</dbReference>
<dbReference type="InterPro" id="IPR053724">
    <property type="entry name" value="OMP_A26_sf"/>
</dbReference>
<comment type="caution">
    <text evidence="2">The sequence shown here is derived from an EMBL/GenBank/DDBJ whole genome shotgun (WGS) entry which is preliminary data.</text>
</comment>
<keyword evidence="1" id="KW-0732">Signal</keyword>
<organism evidence="2 3">
    <name type="scientific">Methyloceanibacter marginalis</name>
    <dbReference type="NCBI Taxonomy" id="1774971"/>
    <lineage>
        <taxon>Bacteria</taxon>
        <taxon>Pseudomonadati</taxon>
        <taxon>Pseudomonadota</taxon>
        <taxon>Alphaproteobacteria</taxon>
        <taxon>Hyphomicrobiales</taxon>
        <taxon>Hyphomicrobiaceae</taxon>
        <taxon>Methyloceanibacter</taxon>
    </lineage>
</organism>
<dbReference type="AlphaFoldDB" id="A0A1E3W9A4"/>
<protein>
    <recommendedName>
        <fullName evidence="4">Protochlamydia outer membrane protein domain-containing protein</fullName>
    </recommendedName>
</protein>
<proteinExistence type="predicted"/>
<accession>A0A1E3W9A4</accession>
<dbReference type="SUPFAM" id="SSF69917">
    <property type="entry name" value="OMPT-like"/>
    <property type="match status" value="1"/>
</dbReference>
<dbReference type="GO" id="GO:0004190">
    <property type="term" value="F:aspartic-type endopeptidase activity"/>
    <property type="evidence" value="ECO:0007669"/>
    <property type="project" value="InterPro"/>
</dbReference>
<keyword evidence="3" id="KW-1185">Reference proteome</keyword>
<dbReference type="InterPro" id="IPR020080">
    <property type="entry name" value="OM_adhesin/peptidase_omptin"/>
</dbReference>
<gene>
    <name evidence="2" type="ORF">AUC71_15590</name>
</gene>
<dbReference type="Proteomes" id="UP000095042">
    <property type="component" value="Unassembled WGS sequence"/>
</dbReference>
<reference evidence="2 3" key="1">
    <citation type="journal article" date="2016" name="Environ. Microbiol.">
        <title>New Methyloceanibacter diversity from North Sea sediments includes methanotroph containing solely the soluble methane monooxygenase.</title>
        <authorList>
            <person name="Vekeman B."/>
            <person name="Kerckhof F.M."/>
            <person name="Cremers G."/>
            <person name="de Vos P."/>
            <person name="Vandamme P."/>
            <person name="Boon N."/>
            <person name="Op den Camp H.J."/>
            <person name="Heylen K."/>
        </authorList>
    </citation>
    <scope>NUCLEOTIDE SEQUENCE [LARGE SCALE GENOMIC DNA]</scope>
    <source>
        <strain evidence="2 3">R-67177</strain>
    </source>
</reference>
<feature type="chain" id="PRO_5009139108" description="Protochlamydia outer membrane protein domain-containing protein" evidence="1">
    <location>
        <begin position="22"/>
        <end position="333"/>
    </location>
</feature>
<evidence type="ECO:0000313" key="2">
    <source>
        <dbReference type="EMBL" id="ODS02405.1"/>
    </source>
</evidence>